<dbReference type="Proteomes" id="UP001552299">
    <property type="component" value="Unassembled WGS sequence"/>
</dbReference>
<dbReference type="AlphaFoldDB" id="A0ABD0VHA4"/>
<dbReference type="PANTHER" id="PTHR47723">
    <property type="entry name" value="OS05G0353850 PROTEIN"/>
    <property type="match status" value="1"/>
</dbReference>
<feature type="region of interest" description="Disordered" evidence="1">
    <location>
        <begin position="398"/>
        <end position="442"/>
    </location>
</feature>
<organism evidence="2 3">
    <name type="scientific">Dendrobium thyrsiflorum</name>
    <name type="common">Pinecone-like raceme dendrobium</name>
    <name type="synonym">Orchid</name>
    <dbReference type="NCBI Taxonomy" id="117978"/>
    <lineage>
        <taxon>Eukaryota</taxon>
        <taxon>Viridiplantae</taxon>
        <taxon>Streptophyta</taxon>
        <taxon>Embryophyta</taxon>
        <taxon>Tracheophyta</taxon>
        <taxon>Spermatophyta</taxon>
        <taxon>Magnoliopsida</taxon>
        <taxon>Liliopsida</taxon>
        <taxon>Asparagales</taxon>
        <taxon>Orchidaceae</taxon>
        <taxon>Epidendroideae</taxon>
        <taxon>Malaxideae</taxon>
        <taxon>Dendrobiinae</taxon>
        <taxon>Dendrobium</taxon>
    </lineage>
</organism>
<sequence>MVNKYCGDLHPTLCCFNKGNSMDRWLKGQSIDYILNSSSNSIMKIPLNTSAPDVQLCALSRDGTFRLMDAWNYFRTKKEGFKISNFIWHKTIPLTISDLGIDLDVASTLRVCRSIIWCKPPVSFFKVNVDAVCVNSAMGCGGVIQDSNGNFILGFVGHTLNADALSFYMEISNIVIDVNQSFGSLPFELGEGATCSSSIFYLWREIKNLLSLLNCSISVIPMEGNACANSIAMWGSGLVSMVELLVSNLPQAVKDLLSLDSAGLPYALFLLLEFYADYSDAVRRMLERIENNPADIPQEIRWKPVAKIKQHSLLCFLQYNKPAKNIKKQKAKFLVLKNKTRSQESEKEKKLNRQKTRHRVATVLRWTQGALVSEVNGSKRGWGRTRALPLVAQRTVQGAAVRNSDHHCPLETRSTSSRTSRKKEVTDGQKRESLKDPSSWRS</sequence>
<accession>A0ABD0VHA4</accession>
<evidence type="ECO:0008006" key="4">
    <source>
        <dbReference type="Google" id="ProtNLM"/>
    </source>
</evidence>
<name>A0ABD0VHA4_DENTH</name>
<feature type="compositionally biased region" description="Basic and acidic residues" evidence="1">
    <location>
        <begin position="422"/>
        <end position="435"/>
    </location>
</feature>
<dbReference type="PANTHER" id="PTHR47723:SF19">
    <property type="entry name" value="POLYNUCLEOTIDYL TRANSFERASE, RIBONUCLEASE H-LIKE SUPERFAMILY PROTEIN"/>
    <property type="match status" value="1"/>
</dbReference>
<protein>
    <recommendedName>
        <fullName evidence="4">RNase H type-1 domain-containing protein</fullName>
    </recommendedName>
</protein>
<reference evidence="2 3" key="1">
    <citation type="journal article" date="2024" name="Plant Biotechnol. J.">
        <title>Dendrobium thyrsiflorum genome and its molecular insights into genes involved in important horticultural traits.</title>
        <authorList>
            <person name="Chen B."/>
            <person name="Wang J.Y."/>
            <person name="Zheng P.J."/>
            <person name="Li K.L."/>
            <person name="Liang Y.M."/>
            <person name="Chen X.F."/>
            <person name="Zhang C."/>
            <person name="Zhao X."/>
            <person name="He X."/>
            <person name="Zhang G.Q."/>
            <person name="Liu Z.J."/>
            <person name="Xu Q."/>
        </authorList>
    </citation>
    <scope>NUCLEOTIDE SEQUENCE [LARGE SCALE GENOMIC DNA]</scope>
    <source>
        <strain evidence="2">GZMU011</strain>
    </source>
</reference>
<evidence type="ECO:0000313" key="2">
    <source>
        <dbReference type="EMBL" id="KAL0924113.1"/>
    </source>
</evidence>
<dbReference type="InterPro" id="IPR053151">
    <property type="entry name" value="RNase_H-like"/>
</dbReference>
<proteinExistence type="predicted"/>
<gene>
    <name evidence="2" type="ORF">M5K25_004921</name>
</gene>
<comment type="caution">
    <text evidence="2">The sequence shown here is derived from an EMBL/GenBank/DDBJ whole genome shotgun (WGS) entry which is preliminary data.</text>
</comment>
<evidence type="ECO:0000256" key="1">
    <source>
        <dbReference type="SAM" id="MobiDB-lite"/>
    </source>
</evidence>
<keyword evidence="3" id="KW-1185">Reference proteome</keyword>
<evidence type="ECO:0000313" key="3">
    <source>
        <dbReference type="Proteomes" id="UP001552299"/>
    </source>
</evidence>
<dbReference type="EMBL" id="JANQDX010000005">
    <property type="protein sequence ID" value="KAL0924113.1"/>
    <property type="molecule type" value="Genomic_DNA"/>
</dbReference>